<evidence type="ECO:0008006" key="3">
    <source>
        <dbReference type="Google" id="ProtNLM"/>
    </source>
</evidence>
<sequence>MLWPRVRISLPARAARGIAPARPNFQILSIRVTEPADGVVEAVIVVVGPGRTRAVAVRLEGLDSRWRASSFAVL</sequence>
<protein>
    <recommendedName>
        <fullName evidence="3">3-hydroxyacyl-CoA dehydrogenase</fullName>
    </recommendedName>
</protein>
<accession>A0ABM8FSS3</accession>
<dbReference type="Proteomes" id="UP001321543">
    <property type="component" value="Chromosome"/>
</dbReference>
<evidence type="ECO:0000313" key="2">
    <source>
        <dbReference type="Proteomes" id="UP001321543"/>
    </source>
</evidence>
<evidence type="ECO:0000313" key="1">
    <source>
        <dbReference type="EMBL" id="BDZ38728.1"/>
    </source>
</evidence>
<keyword evidence="2" id="KW-1185">Reference proteome</keyword>
<dbReference type="InterPro" id="IPR045596">
    <property type="entry name" value="DUF6459"/>
</dbReference>
<proteinExistence type="predicted"/>
<organism evidence="1 2">
    <name type="scientific">Microbacterium suwonense</name>
    <dbReference type="NCBI Taxonomy" id="683047"/>
    <lineage>
        <taxon>Bacteria</taxon>
        <taxon>Bacillati</taxon>
        <taxon>Actinomycetota</taxon>
        <taxon>Actinomycetes</taxon>
        <taxon>Micrococcales</taxon>
        <taxon>Microbacteriaceae</taxon>
        <taxon>Microbacterium</taxon>
    </lineage>
</organism>
<dbReference type="Pfam" id="PF20060">
    <property type="entry name" value="DUF6459"/>
    <property type="match status" value="1"/>
</dbReference>
<name>A0ABM8FSS3_9MICO</name>
<dbReference type="EMBL" id="AP027728">
    <property type="protein sequence ID" value="BDZ38728.1"/>
    <property type="molecule type" value="Genomic_DNA"/>
</dbReference>
<gene>
    <name evidence="1" type="ORF">GCM10025863_13420</name>
</gene>
<reference evidence="2" key="1">
    <citation type="journal article" date="2019" name="Int. J. Syst. Evol. Microbiol.">
        <title>The Global Catalogue of Microorganisms (GCM) 10K type strain sequencing project: providing services to taxonomists for standard genome sequencing and annotation.</title>
        <authorList>
            <consortium name="The Broad Institute Genomics Platform"/>
            <consortium name="The Broad Institute Genome Sequencing Center for Infectious Disease"/>
            <person name="Wu L."/>
            <person name="Ma J."/>
        </authorList>
    </citation>
    <scope>NUCLEOTIDE SEQUENCE [LARGE SCALE GENOMIC DNA]</scope>
    <source>
        <strain evidence="2">NBRC 106310</strain>
    </source>
</reference>